<evidence type="ECO:0000313" key="1">
    <source>
        <dbReference type="EMBL" id="RTQ53477.1"/>
    </source>
</evidence>
<sequence>MSAAVTDFVDLAFRDDLDLLFGRWLRTADDQEVRQGYEAALALALPRRAHYWLLDLRRRGPISPAARRWLLESFLPRLVNGMPEPLHLAYLLSPNHLAEVSAEELSIPSLFHATCHIGLFTDEHSALQWLDHHREAHGVPH</sequence>
<evidence type="ECO:0000313" key="2">
    <source>
        <dbReference type="Proteomes" id="UP000282184"/>
    </source>
</evidence>
<keyword evidence="2" id="KW-1185">Reference proteome</keyword>
<evidence type="ECO:0008006" key="3">
    <source>
        <dbReference type="Google" id="ProtNLM"/>
    </source>
</evidence>
<dbReference type="EMBL" id="RXOF01000001">
    <property type="protein sequence ID" value="RTQ53477.1"/>
    <property type="molecule type" value="Genomic_DNA"/>
</dbReference>
<comment type="caution">
    <text evidence="1">The sequence shown here is derived from an EMBL/GenBank/DDBJ whole genome shotgun (WGS) entry which is preliminary data.</text>
</comment>
<name>A0A431U8T4_9BACT</name>
<protein>
    <recommendedName>
        <fullName evidence="3">STAS/SEC14 domain-containing protein</fullName>
    </recommendedName>
</protein>
<reference evidence="1 2" key="1">
    <citation type="submission" date="2018-12" db="EMBL/GenBank/DDBJ databases">
        <title>Hymenobacter gummosus sp. nov., isolated from a spring.</title>
        <authorList>
            <person name="Nie L."/>
        </authorList>
    </citation>
    <scope>NUCLEOTIDE SEQUENCE [LARGE SCALE GENOMIC DNA]</scope>
    <source>
        <strain evidence="1 2">KCTC 52166</strain>
    </source>
</reference>
<organism evidence="1 2">
    <name type="scientific">Hymenobacter gummosus</name>
    <dbReference type="NCBI Taxonomy" id="1776032"/>
    <lineage>
        <taxon>Bacteria</taxon>
        <taxon>Pseudomonadati</taxon>
        <taxon>Bacteroidota</taxon>
        <taxon>Cytophagia</taxon>
        <taxon>Cytophagales</taxon>
        <taxon>Hymenobacteraceae</taxon>
        <taxon>Hymenobacter</taxon>
    </lineage>
</organism>
<accession>A0A431U8T4</accession>
<dbReference type="AlphaFoldDB" id="A0A431U8T4"/>
<dbReference type="OrthoDB" id="884362at2"/>
<gene>
    <name evidence="1" type="ORF">EJV47_01685</name>
</gene>
<dbReference type="Proteomes" id="UP000282184">
    <property type="component" value="Unassembled WGS sequence"/>
</dbReference>
<proteinExistence type="predicted"/>
<dbReference type="RefSeq" id="WP_126691404.1">
    <property type="nucleotide sequence ID" value="NZ_RXOF01000001.1"/>
</dbReference>